<proteinExistence type="predicted"/>
<dbReference type="Gene3D" id="1.10.10.60">
    <property type="entry name" value="Homeodomain-like"/>
    <property type="match status" value="1"/>
</dbReference>
<organism evidence="1">
    <name type="scientific">uncultured Caudovirales phage</name>
    <dbReference type="NCBI Taxonomy" id="2100421"/>
    <lineage>
        <taxon>Viruses</taxon>
        <taxon>Duplodnaviria</taxon>
        <taxon>Heunggongvirae</taxon>
        <taxon>Uroviricota</taxon>
        <taxon>Caudoviricetes</taxon>
        <taxon>Peduoviridae</taxon>
        <taxon>Maltschvirus</taxon>
        <taxon>Maltschvirus maltsch</taxon>
    </lineage>
</organism>
<protein>
    <submittedName>
        <fullName evidence="1">Uncharacterized protein</fullName>
    </submittedName>
</protein>
<dbReference type="InterPro" id="IPR009057">
    <property type="entry name" value="Homeodomain-like_sf"/>
</dbReference>
<evidence type="ECO:0000313" key="1">
    <source>
        <dbReference type="EMBL" id="CAB4139289.1"/>
    </source>
</evidence>
<dbReference type="SUPFAM" id="SSF46689">
    <property type="entry name" value="Homeodomain-like"/>
    <property type="match status" value="1"/>
</dbReference>
<sequence length="66" mass="7381">MTPEELARAKQLLEEGTPPAQVAPLLGYHYTTLLRKLSQAGYEIATTRTYHLVPMTRVELPAEASR</sequence>
<gene>
    <name evidence="1" type="ORF">UFOVP349_26</name>
</gene>
<reference evidence="1" key="1">
    <citation type="submission" date="2020-04" db="EMBL/GenBank/DDBJ databases">
        <authorList>
            <person name="Chiriac C."/>
            <person name="Salcher M."/>
            <person name="Ghai R."/>
            <person name="Kavagutti S V."/>
        </authorList>
    </citation>
    <scope>NUCLEOTIDE SEQUENCE</scope>
</reference>
<accession>A0A6J5M655</accession>
<name>A0A6J5M655_9CAUD</name>
<dbReference type="EMBL" id="LR796357">
    <property type="protein sequence ID" value="CAB4139289.1"/>
    <property type="molecule type" value="Genomic_DNA"/>
</dbReference>